<evidence type="ECO:0000313" key="2">
    <source>
        <dbReference type="Proteomes" id="UP000663823"/>
    </source>
</evidence>
<name>A0A818X0G2_9BILA</name>
<evidence type="ECO:0000313" key="1">
    <source>
        <dbReference type="EMBL" id="CAF3732110.1"/>
    </source>
</evidence>
<accession>A0A818X0G2</accession>
<dbReference type="Proteomes" id="UP000663823">
    <property type="component" value="Unassembled WGS sequence"/>
</dbReference>
<dbReference type="EMBL" id="CAJOAX010001626">
    <property type="protein sequence ID" value="CAF3732110.1"/>
    <property type="molecule type" value="Genomic_DNA"/>
</dbReference>
<organism evidence="1 2">
    <name type="scientific">Rotaria sordida</name>
    <dbReference type="NCBI Taxonomy" id="392033"/>
    <lineage>
        <taxon>Eukaryota</taxon>
        <taxon>Metazoa</taxon>
        <taxon>Spiralia</taxon>
        <taxon>Gnathifera</taxon>
        <taxon>Rotifera</taxon>
        <taxon>Eurotatoria</taxon>
        <taxon>Bdelloidea</taxon>
        <taxon>Philodinida</taxon>
        <taxon>Philodinidae</taxon>
        <taxon>Rotaria</taxon>
    </lineage>
</organism>
<protein>
    <submittedName>
        <fullName evidence="1">Uncharacterized protein</fullName>
    </submittedName>
</protein>
<sequence>MAKVSSGRVSHSSNIPVINLILIDNIGSCRITSITSPLHFFYSIQKKNNYEQIYNNVVRNNRDKRFYLVQIINHYRAYNTSNCETNMNRVISPSSNVNLKIISHLVYLNELTHLLSYTPQLSHLYCSNIIQSEELMKLNNLVHLSITRHNLIFDKFEEFFLKLFSQLRVLTVTINCSDNNYLNGFRWEQLINHHMPVKKISSNT</sequence>
<dbReference type="AlphaFoldDB" id="A0A818X0G2"/>
<proteinExistence type="predicted"/>
<comment type="caution">
    <text evidence="1">The sequence shown here is derived from an EMBL/GenBank/DDBJ whole genome shotgun (WGS) entry which is preliminary data.</text>
</comment>
<gene>
    <name evidence="1" type="ORF">OTI717_LOCUS14507</name>
</gene>
<reference evidence="1" key="1">
    <citation type="submission" date="2021-02" db="EMBL/GenBank/DDBJ databases">
        <authorList>
            <person name="Nowell W R."/>
        </authorList>
    </citation>
    <scope>NUCLEOTIDE SEQUENCE</scope>
</reference>